<evidence type="ECO:0000256" key="4">
    <source>
        <dbReference type="ARBA" id="ARBA00022764"/>
    </source>
</evidence>
<sequence>MRAFSSSSNPTILPLPTILSDTIAISCSLFYWLSSSCCALHSIPASPLPNLMPLQLLSKISSIVRNCPLSLGLPTVPLPLEILSRDLCHCELHPGITVIVTASVSGSTSKGYCYQDSKPMRNNLLFHVISCQLGMAMGLNGGGSGTMENLENKDLKATFEKRKSRTYALTVPLRIVALRGSIPPSWVQDFIQSQGRRAKLRLELRGSLNNIFSDLSKSFTEGNIGPKSAVAADIVSVGDSWLSLAIRKGLIVALQGVEDLDWFRGLDDKWKWGTVLMFGAPFENLEMVEFLCVRSEVYLRRNSEGRLDPKGTIWAAPYRWGSVVVAYKKNMFQKHNLAPIEDWADIWRPELAGKISMVDDPREVVGAVLKSMGASYNTSNVDSEVAGGRNAVRAKLAQLQKQVRLFDSVQYLKAFGVGDVWVTVGWSSDVFPAAKRMTNVAVVVPKSGASLWADLWAIPATSRFATNRIGGRNRGPSPLVHQWIEFCLQAARAMPFQQEVIPGASPSSLEKGAVEEPKELTKGKPNLDTNLIAGVPPTEILARCEFLEPLSDTAVDDYQWLISTMHKPRHGLVHRMGHSIVSMIQTMWSNAAKVSLMA</sequence>
<evidence type="ECO:0000313" key="5">
    <source>
        <dbReference type="EMBL" id="KAF7139485.1"/>
    </source>
</evidence>
<dbReference type="Gene3D" id="3.40.190.10">
    <property type="entry name" value="Periplasmic binding protein-like II"/>
    <property type="match status" value="1"/>
</dbReference>
<keyword evidence="4" id="KW-0574">Periplasm</keyword>
<dbReference type="Pfam" id="PF13343">
    <property type="entry name" value="SBP_bac_6"/>
    <property type="match status" value="1"/>
</dbReference>
<keyword evidence="3" id="KW-0732">Signal</keyword>
<dbReference type="EMBL" id="WJXA01000007">
    <property type="protein sequence ID" value="KAF7139485.1"/>
    <property type="molecule type" value="Genomic_DNA"/>
</dbReference>
<proteinExistence type="predicted"/>
<keyword evidence="2" id="KW-0813">Transport</keyword>
<dbReference type="Proteomes" id="UP000626092">
    <property type="component" value="Unassembled WGS sequence"/>
</dbReference>
<evidence type="ECO:0000256" key="1">
    <source>
        <dbReference type="ARBA" id="ARBA00004418"/>
    </source>
</evidence>
<dbReference type="InterPro" id="IPR001188">
    <property type="entry name" value="Sperm_putr-bd"/>
</dbReference>
<dbReference type="CDD" id="cd13661">
    <property type="entry name" value="PBP2_PotD_PotF_like_1"/>
    <property type="match status" value="1"/>
</dbReference>
<dbReference type="OrthoDB" id="10266693at2759"/>
<keyword evidence="6" id="KW-1185">Reference proteome</keyword>
<protein>
    <submittedName>
        <fullName evidence="5">Uncharacterized protein</fullName>
    </submittedName>
</protein>
<reference evidence="5" key="1">
    <citation type="submission" date="2019-11" db="EMBL/GenBank/DDBJ databases">
        <authorList>
            <person name="Liu Y."/>
            <person name="Hou J."/>
            <person name="Li T.-Q."/>
            <person name="Guan C.-H."/>
            <person name="Wu X."/>
            <person name="Wu H.-Z."/>
            <person name="Ling F."/>
            <person name="Zhang R."/>
            <person name="Shi X.-G."/>
            <person name="Ren J.-P."/>
            <person name="Chen E.-F."/>
            <person name="Sun J.-M."/>
        </authorList>
    </citation>
    <scope>NUCLEOTIDE SEQUENCE</scope>
    <source>
        <strain evidence="5">Adult_tree_wgs_1</strain>
        <tissue evidence="5">Leaves</tissue>
    </source>
</reference>
<dbReference type="SUPFAM" id="SSF53850">
    <property type="entry name" value="Periplasmic binding protein-like II"/>
    <property type="match status" value="1"/>
</dbReference>
<dbReference type="PANTHER" id="PTHR30222:SF17">
    <property type="entry name" value="SPERMIDINE_PUTRESCINE-BINDING PERIPLASMIC PROTEIN"/>
    <property type="match status" value="1"/>
</dbReference>
<evidence type="ECO:0000256" key="3">
    <source>
        <dbReference type="ARBA" id="ARBA00022729"/>
    </source>
</evidence>
<name>A0A834GUW0_RHOSS</name>
<dbReference type="PANTHER" id="PTHR30222">
    <property type="entry name" value="SPERMIDINE/PUTRESCINE-BINDING PERIPLASMIC PROTEIN"/>
    <property type="match status" value="1"/>
</dbReference>
<comment type="subcellular location">
    <subcellularLocation>
        <location evidence="1">Periplasm</location>
    </subcellularLocation>
</comment>
<evidence type="ECO:0000313" key="6">
    <source>
        <dbReference type="Proteomes" id="UP000626092"/>
    </source>
</evidence>
<dbReference type="AlphaFoldDB" id="A0A834GUW0"/>
<evidence type="ECO:0000256" key="2">
    <source>
        <dbReference type="ARBA" id="ARBA00022448"/>
    </source>
</evidence>
<dbReference type="GO" id="GO:0015846">
    <property type="term" value="P:polyamine transport"/>
    <property type="evidence" value="ECO:0007669"/>
    <property type="project" value="InterPro"/>
</dbReference>
<dbReference type="GO" id="GO:0019808">
    <property type="term" value="F:polyamine binding"/>
    <property type="evidence" value="ECO:0007669"/>
    <property type="project" value="InterPro"/>
</dbReference>
<gene>
    <name evidence="5" type="ORF">RHSIM_Rhsim07G0174700</name>
</gene>
<accession>A0A834GUW0</accession>
<dbReference type="PRINTS" id="PR00909">
    <property type="entry name" value="SPERMDNBNDNG"/>
</dbReference>
<comment type="caution">
    <text evidence="5">The sequence shown here is derived from an EMBL/GenBank/DDBJ whole genome shotgun (WGS) entry which is preliminary data.</text>
</comment>
<organism evidence="5 6">
    <name type="scientific">Rhododendron simsii</name>
    <name type="common">Sims's rhododendron</name>
    <dbReference type="NCBI Taxonomy" id="118357"/>
    <lineage>
        <taxon>Eukaryota</taxon>
        <taxon>Viridiplantae</taxon>
        <taxon>Streptophyta</taxon>
        <taxon>Embryophyta</taxon>
        <taxon>Tracheophyta</taxon>
        <taxon>Spermatophyta</taxon>
        <taxon>Magnoliopsida</taxon>
        <taxon>eudicotyledons</taxon>
        <taxon>Gunneridae</taxon>
        <taxon>Pentapetalae</taxon>
        <taxon>asterids</taxon>
        <taxon>Ericales</taxon>
        <taxon>Ericaceae</taxon>
        <taxon>Ericoideae</taxon>
        <taxon>Rhodoreae</taxon>
        <taxon>Rhododendron</taxon>
    </lineage>
</organism>